<sequence length="135" mass="16267">MLLTLQSYFFFLLMFLVNSVSLLSFFSIFVFIIFLRYGCRMLWWHLHCIYPIFHFSFNHLKPSWGPWINVHNTQHFERKDHPLPIYLFLLCIYSVISFIYSVLLSIFAVRLCVYYCIAHLIDTIIQHSKQGTFLT</sequence>
<gene>
    <name evidence="2" type="ORF">BCR41DRAFT_345567</name>
</gene>
<name>A0A1Y2GZ90_9FUNG</name>
<accession>A0A1Y2GZ90</accession>
<keyword evidence="1" id="KW-0472">Membrane</keyword>
<dbReference type="RefSeq" id="XP_021885298.1">
    <property type="nucleotide sequence ID" value="XM_022022745.1"/>
</dbReference>
<feature type="transmembrane region" description="Helical" evidence="1">
    <location>
        <begin position="85"/>
        <end position="109"/>
    </location>
</feature>
<keyword evidence="1" id="KW-0812">Transmembrane</keyword>
<evidence type="ECO:0000256" key="1">
    <source>
        <dbReference type="SAM" id="Phobius"/>
    </source>
</evidence>
<dbReference type="EMBL" id="MCFF01000003">
    <property type="protein sequence ID" value="ORZ27595.1"/>
    <property type="molecule type" value="Genomic_DNA"/>
</dbReference>
<reference evidence="2 3" key="1">
    <citation type="submission" date="2016-07" db="EMBL/GenBank/DDBJ databases">
        <title>Pervasive Adenine N6-methylation of Active Genes in Fungi.</title>
        <authorList>
            <consortium name="DOE Joint Genome Institute"/>
            <person name="Mondo S.J."/>
            <person name="Dannebaum R.O."/>
            <person name="Kuo R.C."/>
            <person name="Labutti K."/>
            <person name="Haridas S."/>
            <person name="Kuo A."/>
            <person name="Salamov A."/>
            <person name="Ahrendt S.R."/>
            <person name="Lipzen A."/>
            <person name="Sullivan W."/>
            <person name="Andreopoulos W.B."/>
            <person name="Clum A."/>
            <person name="Lindquist E."/>
            <person name="Daum C."/>
            <person name="Ramamoorthy G.K."/>
            <person name="Gryganskyi A."/>
            <person name="Culley D."/>
            <person name="Magnuson J.K."/>
            <person name="James T.Y."/>
            <person name="O'Malley M.A."/>
            <person name="Stajich J.E."/>
            <person name="Spatafora J.W."/>
            <person name="Visel A."/>
            <person name="Grigoriev I.V."/>
        </authorList>
    </citation>
    <scope>NUCLEOTIDE SEQUENCE [LARGE SCALE GENOMIC DNA]</scope>
    <source>
        <strain evidence="2 3">NRRL 3116</strain>
    </source>
</reference>
<proteinExistence type="predicted"/>
<organism evidence="2 3">
    <name type="scientific">Lobosporangium transversale</name>
    <dbReference type="NCBI Taxonomy" id="64571"/>
    <lineage>
        <taxon>Eukaryota</taxon>
        <taxon>Fungi</taxon>
        <taxon>Fungi incertae sedis</taxon>
        <taxon>Mucoromycota</taxon>
        <taxon>Mortierellomycotina</taxon>
        <taxon>Mortierellomycetes</taxon>
        <taxon>Mortierellales</taxon>
        <taxon>Mortierellaceae</taxon>
        <taxon>Lobosporangium</taxon>
    </lineage>
</organism>
<feature type="transmembrane region" description="Helical" evidence="1">
    <location>
        <begin position="6"/>
        <end position="35"/>
    </location>
</feature>
<dbReference type="AlphaFoldDB" id="A0A1Y2GZ90"/>
<dbReference type="InParanoid" id="A0A1Y2GZ90"/>
<evidence type="ECO:0000313" key="2">
    <source>
        <dbReference type="EMBL" id="ORZ27595.1"/>
    </source>
</evidence>
<keyword evidence="1" id="KW-1133">Transmembrane helix</keyword>
<protein>
    <submittedName>
        <fullName evidence="2">Uncharacterized protein</fullName>
    </submittedName>
</protein>
<keyword evidence="3" id="KW-1185">Reference proteome</keyword>
<dbReference type="Proteomes" id="UP000193648">
    <property type="component" value="Unassembled WGS sequence"/>
</dbReference>
<dbReference type="GeneID" id="33564589"/>
<comment type="caution">
    <text evidence="2">The sequence shown here is derived from an EMBL/GenBank/DDBJ whole genome shotgun (WGS) entry which is preliminary data.</text>
</comment>
<evidence type="ECO:0000313" key="3">
    <source>
        <dbReference type="Proteomes" id="UP000193648"/>
    </source>
</evidence>